<sequence>MAGRPKKYTKLAEMSAIEVYNVIKDIKTANKQAEKLGVSLAELNAFKYKPENKKKLDALKKADQKKQADRELGIEIEEVQVVKTKPVEKKEDSLIDSEAFKNVKEKFQKGARSIPINDVIDKEVHQKIVDDLQVKLLLVTDDRDKYQEEVTKLNAERYDFINKIKELEATITKKDEKLQLKELQIKSKERDLKSLQHSYDRLDKKSADALKMNDRFLTSKYEKELNQHKRTIEVSAEANKNLKQSLEEANKVIKKYQDKETELVTSYEKQLEDKDKLIEEWKVKHDTLQNEFNALTHLNMDNERRKEVQLSKEQIKLFQSQLPQKLELDKQSIERINPPSHYAPNGLGTDVIGFLESQFSYEAYKGFMIGNIIKYATRTGRKDEEINELKKIVDYADRMISFLQRENKVADAG</sequence>
<evidence type="ECO:0000256" key="1">
    <source>
        <dbReference type="SAM" id="Coils"/>
    </source>
</evidence>
<proteinExistence type="predicted"/>
<dbReference type="RefSeq" id="WP_243367138.1">
    <property type="nucleotide sequence ID" value="NZ_CP094348.1"/>
</dbReference>
<dbReference type="Pfam" id="PF11753">
    <property type="entry name" value="DUF3310"/>
    <property type="match status" value="1"/>
</dbReference>
<feature type="coiled-coil region" evidence="1">
    <location>
        <begin position="232"/>
        <end position="291"/>
    </location>
</feature>
<evidence type="ECO:0000313" key="3">
    <source>
        <dbReference type="Proteomes" id="UP000830343"/>
    </source>
</evidence>
<protein>
    <submittedName>
        <fullName evidence="2">DUF3310 domain-containing protein</fullName>
    </submittedName>
</protein>
<dbReference type="InterPro" id="IPR021739">
    <property type="entry name" value="SaV-like"/>
</dbReference>
<gene>
    <name evidence="2" type="ORF">MRZ06_05255</name>
</gene>
<keyword evidence="3" id="KW-1185">Reference proteome</keyword>
<evidence type="ECO:0000313" key="2">
    <source>
        <dbReference type="EMBL" id="UOB21491.1"/>
    </source>
</evidence>
<accession>A0ABY4A0A7</accession>
<dbReference type="Proteomes" id="UP000830343">
    <property type="component" value="Chromosome"/>
</dbReference>
<reference evidence="2" key="1">
    <citation type="submission" date="2022-03" db="EMBL/GenBank/DDBJ databases">
        <authorList>
            <person name="Vrbovska V."/>
            <person name="Kovarovic V."/>
            <person name="Botka T."/>
            <person name="Pantucek R."/>
        </authorList>
    </citation>
    <scope>NUCLEOTIDE SEQUENCE</scope>
    <source>
        <strain evidence="2">CCM 2609</strain>
    </source>
</reference>
<organism evidence="2 3">
    <name type="scientific">Macrococcus armenti</name>
    <dbReference type="NCBI Taxonomy" id="2875764"/>
    <lineage>
        <taxon>Bacteria</taxon>
        <taxon>Bacillati</taxon>
        <taxon>Bacillota</taxon>
        <taxon>Bacilli</taxon>
        <taxon>Bacillales</taxon>
        <taxon>Staphylococcaceae</taxon>
        <taxon>Macrococcus</taxon>
    </lineage>
</organism>
<name>A0ABY4A0A7_9STAP</name>
<keyword evidence="1" id="KW-0175">Coiled coil</keyword>
<feature type="coiled-coil region" evidence="1">
    <location>
        <begin position="129"/>
        <end position="205"/>
    </location>
</feature>
<reference evidence="2" key="2">
    <citation type="submission" date="2022-04" db="EMBL/GenBank/DDBJ databases">
        <title>Antimicrobial genetic elements in methicillin-resistant Macrococcus armenti.</title>
        <authorList>
            <person name="Keller J.E."/>
            <person name="Schwendener S."/>
            <person name="Pantucek R."/>
            <person name="Perreten V."/>
        </authorList>
    </citation>
    <scope>NUCLEOTIDE SEQUENCE</scope>
    <source>
        <strain evidence="2">CCM 2609</strain>
    </source>
</reference>
<dbReference type="EMBL" id="CP094348">
    <property type="protein sequence ID" value="UOB21491.1"/>
    <property type="molecule type" value="Genomic_DNA"/>
</dbReference>